<keyword evidence="2" id="KW-0732">Signal</keyword>
<feature type="transmembrane region" description="Helical" evidence="1">
    <location>
        <begin position="750"/>
        <end position="775"/>
    </location>
</feature>
<dbReference type="GO" id="GO:0036038">
    <property type="term" value="C:MKS complex"/>
    <property type="evidence" value="ECO:0007669"/>
    <property type="project" value="InterPro"/>
</dbReference>
<evidence type="ECO:0000256" key="1">
    <source>
        <dbReference type="SAM" id="Phobius"/>
    </source>
</evidence>
<reference evidence="4" key="1">
    <citation type="submission" date="2025-08" db="UniProtKB">
        <authorList>
            <consortium name="RefSeq"/>
        </authorList>
    </citation>
    <scope>IDENTIFICATION</scope>
    <source>
        <tissue evidence="4">Whole body</tissue>
    </source>
</reference>
<feature type="transmembrane region" description="Helical" evidence="1">
    <location>
        <begin position="471"/>
        <end position="491"/>
    </location>
</feature>
<feature type="transmembrane region" description="Helical" evidence="1">
    <location>
        <begin position="969"/>
        <end position="995"/>
    </location>
</feature>
<evidence type="ECO:0000313" key="4">
    <source>
        <dbReference type="RefSeq" id="XP_026671378.1"/>
    </source>
</evidence>
<proteinExistence type="predicted"/>
<dbReference type="Pfam" id="PF09773">
    <property type="entry name" value="Meckelin"/>
    <property type="match status" value="2"/>
</dbReference>
<evidence type="ECO:0000313" key="3">
    <source>
        <dbReference type="Proteomes" id="UP000694925"/>
    </source>
</evidence>
<feature type="transmembrane region" description="Helical" evidence="1">
    <location>
        <begin position="557"/>
        <end position="580"/>
    </location>
</feature>
<accession>A0AAJ7WCJ0</accession>
<keyword evidence="1" id="KW-1133">Transmembrane helix</keyword>
<organism evidence="3 4">
    <name type="scientific">Ceratina calcarata</name>
    <dbReference type="NCBI Taxonomy" id="156304"/>
    <lineage>
        <taxon>Eukaryota</taxon>
        <taxon>Metazoa</taxon>
        <taxon>Ecdysozoa</taxon>
        <taxon>Arthropoda</taxon>
        <taxon>Hexapoda</taxon>
        <taxon>Insecta</taxon>
        <taxon>Pterygota</taxon>
        <taxon>Neoptera</taxon>
        <taxon>Endopterygota</taxon>
        <taxon>Hymenoptera</taxon>
        <taxon>Apocrita</taxon>
        <taxon>Aculeata</taxon>
        <taxon>Apoidea</taxon>
        <taxon>Anthophila</taxon>
        <taxon>Apidae</taxon>
        <taxon>Ceratina</taxon>
        <taxon>Zadontomerus</taxon>
    </lineage>
</organism>
<feature type="transmembrane region" description="Helical" evidence="1">
    <location>
        <begin position="787"/>
        <end position="809"/>
    </location>
</feature>
<name>A0AAJ7WCJ0_9HYME</name>
<dbReference type="GO" id="GO:0060271">
    <property type="term" value="P:cilium assembly"/>
    <property type="evidence" value="ECO:0007669"/>
    <property type="project" value="InterPro"/>
</dbReference>
<protein>
    <submittedName>
        <fullName evidence="4">Meckelin</fullName>
    </submittedName>
</protein>
<keyword evidence="1" id="KW-0812">Transmembrane</keyword>
<gene>
    <name evidence="4" type="primary">LOC108627403</name>
</gene>
<dbReference type="GeneID" id="108627403"/>
<dbReference type="PANTHER" id="PTHR21274">
    <property type="entry name" value="MECKELIN"/>
    <property type="match status" value="1"/>
</dbReference>
<dbReference type="RefSeq" id="XP_026671378.1">
    <property type="nucleotide sequence ID" value="XM_026815577.1"/>
</dbReference>
<dbReference type="KEGG" id="ccal:108627403"/>
<keyword evidence="3" id="KW-1185">Reference proteome</keyword>
<dbReference type="PANTHER" id="PTHR21274:SF0">
    <property type="entry name" value="MECKELIN"/>
    <property type="match status" value="1"/>
</dbReference>
<feature type="transmembrane region" description="Helical" evidence="1">
    <location>
        <begin position="511"/>
        <end position="537"/>
    </location>
</feature>
<feature type="chain" id="PRO_5042472669" evidence="2">
    <location>
        <begin position="23"/>
        <end position="1017"/>
    </location>
</feature>
<dbReference type="AlphaFoldDB" id="A0AAJ7WCJ0"/>
<feature type="transmembrane region" description="Helical" evidence="1">
    <location>
        <begin position="711"/>
        <end position="730"/>
    </location>
</feature>
<evidence type="ECO:0000256" key="2">
    <source>
        <dbReference type="SAM" id="SignalP"/>
    </source>
</evidence>
<dbReference type="InterPro" id="IPR019170">
    <property type="entry name" value="Meckelin"/>
</dbReference>
<feature type="signal peptide" evidence="2">
    <location>
        <begin position="1"/>
        <end position="22"/>
    </location>
</feature>
<keyword evidence="1" id="KW-0472">Membrane</keyword>
<sequence length="1017" mass="117717">MFAPLRTYIVHFLIYCTYFTQASWPSKNVMKFVQPSDCRGKEYFDVSSFLCVPCENNLTPSSDRLRCVCNKFSKKVGFKDGRPVCVICKNATVTVDGNDCVSCQPETCECAPNEIQVDRNLDGSLLNTMYCLPCPNGTYPFIDGSRCLPCESFEYNYYEEDTYFTRHHYERIQNYCSNKNALLEKSNNTKVALRMKFDNRNTMNSYDGFENELRLAARVCQKTDKQACVHLSNACILSLNVCSTACKLLMRANGSYPRLFYDESETVHILNSERITQKYSFAKGSDNSILNFTIVTFSLYGEFDSIGAPNMPCGLLERVRFGINLRKICTLMVRDLIRAKMEFLSPYLTFVTGDGKVLLHALPVSIKNLNRLARMFFLVDNVSGLDKRIRNDTINEDEKINELSVLSYMKSLSIIVNVRNTNDANEIHPPLLIVEYGELTREQMSEIKEVTLDYKIIFDVEDKGDVVDLQFLIIIGIAAGSILIFSGFKSWSYRERHSVSSFFGIPLLTSYFIYAMGAMGSVIVVCSVSFCFYLFIFYKGQTIPYILFPEEISEQTLKTFATVAFSFKFIEIIGFIYHYWNVKTFFIDWEQPKTPTYKQPKQNRSYPPINKLYIDKLSKKKYKHYEMSSESIKAKRRRISYKMDDYNYNTRFTADNPSSPVNGATLVSTITDWIPNDSIRITDEDNDTQISIWRTYFVASQWLNLQTRRKISILVQLFGVLCTFQILKLCPRFVDATKPEPTKSGHQYNFIFHYTVCILIYVAAYCVQWLARVVLYERCVRNRMEEFVNLCSIANISLVILPLNCYGFYIHGRSVHGFADTDLVHLMNDLRMEKNNLCARRGLVPGTTQQTFVLHLRESFATIFNEGFKQTKIERRNLVSSFYDSTKNWQRVFDARIKLKQFLRKFIDHCIENEDYTIKEQRFFEKLFDVTLSRCREKSVFYIDNNYSFNQVSLHGNEWLLSTFEISTFAFVVALSTDCVLAVTITALISTLLIATIKRIGEKNINNHVLLDKMFLT</sequence>
<dbReference type="Proteomes" id="UP000694925">
    <property type="component" value="Unplaced"/>
</dbReference>